<evidence type="ECO:0000313" key="3">
    <source>
        <dbReference type="EMBL" id="CAE2231390.1"/>
    </source>
</evidence>
<feature type="region of interest" description="Disordered" evidence="1">
    <location>
        <begin position="142"/>
        <end position="182"/>
    </location>
</feature>
<evidence type="ECO:0000259" key="2">
    <source>
        <dbReference type="Pfam" id="PF20710"/>
    </source>
</evidence>
<dbReference type="Pfam" id="PF20710">
    <property type="entry name" value="DUF6824"/>
    <property type="match status" value="1"/>
</dbReference>
<organism evidence="3">
    <name type="scientific">Odontella aurita</name>
    <dbReference type="NCBI Taxonomy" id="265563"/>
    <lineage>
        <taxon>Eukaryota</taxon>
        <taxon>Sar</taxon>
        <taxon>Stramenopiles</taxon>
        <taxon>Ochrophyta</taxon>
        <taxon>Bacillariophyta</taxon>
        <taxon>Mediophyceae</taxon>
        <taxon>Biddulphiophycidae</taxon>
        <taxon>Eupodiscales</taxon>
        <taxon>Odontellaceae</taxon>
        <taxon>Odontella</taxon>
    </lineage>
</organism>
<feature type="compositionally biased region" description="Polar residues" evidence="1">
    <location>
        <begin position="152"/>
        <end position="162"/>
    </location>
</feature>
<dbReference type="EMBL" id="HBKQ01017864">
    <property type="protein sequence ID" value="CAE2231390.1"/>
    <property type="molecule type" value="Transcribed_RNA"/>
</dbReference>
<evidence type="ECO:0000256" key="1">
    <source>
        <dbReference type="SAM" id="MobiDB-lite"/>
    </source>
</evidence>
<gene>
    <name evidence="3" type="ORF">OAUR00152_LOCUS12083</name>
</gene>
<proteinExistence type="predicted"/>
<reference evidence="3" key="1">
    <citation type="submission" date="2021-01" db="EMBL/GenBank/DDBJ databases">
        <authorList>
            <person name="Corre E."/>
            <person name="Pelletier E."/>
            <person name="Niang G."/>
            <person name="Scheremetjew M."/>
            <person name="Finn R."/>
            <person name="Kale V."/>
            <person name="Holt S."/>
            <person name="Cochrane G."/>
            <person name="Meng A."/>
            <person name="Brown T."/>
            <person name="Cohen L."/>
        </authorList>
    </citation>
    <scope>NUCLEOTIDE SEQUENCE</scope>
    <source>
        <strain evidence="3">Isolate 1302-5</strain>
    </source>
</reference>
<sequence length="182" mass="20353">MSELVPTPMDVICGRGKKSKDHAGNARFHYTIRKYKDEYRTATTKDEKTRISLSVLQELRSSSPSGEGPSRFLKLTGDEKWVDIGDSAAREKISQALREAIAQRPPQVRPKRVTRKVDKSKVEYLLSAQKALYITLCEKEGLDADDSDSGTDESSNGFYDTPNTKKRRSPSPEVHLEGSSSM</sequence>
<name>A0A7S4IJQ1_9STRA</name>
<dbReference type="AlphaFoldDB" id="A0A7S4IJQ1"/>
<protein>
    <recommendedName>
        <fullName evidence="2">DUF6824 domain-containing protein</fullName>
    </recommendedName>
</protein>
<feature type="domain" description="DUF6824" evidence="2">
    <location>
        <begin position="10"/>
        <end position="99"/>
    </location>
</feature>
<accession>A0A7S4IJQ1</accession>
<dbReference type="InterPro" id="IPR049227">
    <property type="entry name" value="DUF6824"/>
</dbReference>